<gene>
    <name evidence="2" type="ORF">PVK06_004599</name>
</gene>
<dbReference type="Pfam" id="PF10536">
    <property type="entry name" value="PMD"/>
    <property type="match status" value="1"/>
</dbReference>
<feature type="domain" description="Aminotransferase-like plant mobile" evidence="1">
    <location>
        <begin position="67"/>
        <end position="100"/>
    </location>
</feature>
<dbReference type="PANTHER" id="PTHR46033">
    <property type="entry name" value="PROTEIN MAIN-LIKE 2"/>
    <property type="match status" value="1"/>
</dbReference>
<keyword evidence="3" id="KW-1185">Reference proteome</keyword>
<evidence type="ECO:0000313" key="2">
    <source>
        <dbReference type="EMBL" id="KAK5842263.1"/>
    </source>
</evidence>
<protein>
    <recommendedName>
        <fullName evidence="1">Aminotransferase-like plant mobile domain-containing protein</fullName>
    </recommendedName>
</protein>
<comment type="caution">
    <text evidence="2">The sequence shown here is derived from an EMBL/GenBank/DDBJ whole genome shotgun (WGS) entry which is preliminary data.</text>
</comment>
<dbReference type="EMBL" id="JARKNE010000002">
    <property type="protein sequence ID" value="KAK5842263.1"/>
    <property type="molecule type" value="Genomic_DNA"/>
</dbReference>
<evidence type="ECO:0000259" key="1">
    <source>
        <dbReference type="Pfam" id="PF10536"/>
    </source>
</evidence>
<evidence type="ECO:0000313" key="3">
    <source>
        <dbReference type="Proteomes" id="UP001358586"/>
    </source>
</evidence>
<dbReference type="PANTHER" id="PTHR46033:SF8">
    <property type="entry name" value="PROTEIN MAINTENANCE OF MERISTEMS-LIKE"/>
    <property type="match status" value="1"/>
</dbReference>
<sequence>MFNLAIVGSLIRLDDKHIFVNQLQMVEDRILQCHIRNLLGLPSPLIETYLREVGVFLCGLLRLGHKLDPKLISTLVERWRPKAHTFHFPCGEYTITLEDVQ</sequence>
<organism evidence="2 3">
    <name type="scientific">Gossypium arboreum</name>
    <name type="common">Tree cotton</name>
    <name type="synonym">Gossypium nanking</name>
    <dbReference type="NCBI Taxonomy" id="29729"/>
    <lineage>
        <taxon>Eukaryota</taxon>
        <taxon>Viridiplantae</taxon>
        <taxon>Streptophyta</taxon>
        <taxon>Embryophyta</taxon>
        <taxon>Tracheophyta</taxon>
        <taxon>Spermatophyta</taxon>
        <taxon>Magnoliopsida</taxon>
        <taxon>eudicotyledons</taxon>
        <taxon>Gunneridae</taxon>
        <taxon>Pentapetalae</taxon>
        <taxon>rosids</taxon>
        <taxon>malvids</taxon>
        <taxon>Malvales</taxon>
        <taxon>Malvaceae</taxon>
        <taxon>Malvoideae</taxon>
        <taxon>Gossypium</taxon>
    </lineage>
</organism>
<reference evidence="2 3" key="1">
    <citation type="submission" date="2023-03" db="EMBL/GenBank/DDBJ databases">
        <title>WGS of Gossypium arboreum.</title>
        <authorList>
            <person name="Yu D."/>
        </authorList>
    </citation>
    <scope>NUCLEOTIDE SEQUENCE [LARGE SCALE GENOMIC DNA]</scope>
    <source>
        <tissue evidence="2">Leaf</tissue>
    </source>
</reference>
<proteinExistence type="predicted"/>
<dbReference type="InterPro" id="IPR019557">
    <property type="entry name" value="AminoTfrase-like_pln_mobile"/>
</dbReference>
<name>A0ABR0QSG6_GOSAR</name>
<accession>A0ABR0QSG6</accession>
<dbReference type="InterPro" id="IPR044824">
    <property type="entry name" value="MAIN-like"/>
</dbReference>
<dbReference type="Proteomes" id="UP001358586">
    <property type="component" value="Chromosome 2"/>
</dbReference>